<comment type="caution">
    <text evidence="1">The sequence shown here is derived from an EMBL/GenBank/DDBJ whole genome shotgun (WGS) entry which is preliminary data.</text>
</comment>
<gene>
    <name evidence="1" type="ORF">DPMN_163817</name>
</gene>
<proteinExistence type="predicted"/>
<sequence>MMAEVLRRTKAIASDDMNTLICEVVCDRAKKECMYGECESCRENILNGNKDVFEEDVTWFEWKTKKEVRTIKKGKISTEKTKTFTVKEAQAGTVVTLFEKFEDQLKWYSKHIFRVYNQYEYFAKRKDTIK</sequence>
<dbReference type="AlphaFoldDB" id="A0A9D4ERV7"/>
<dbReference type="EMBL" id="JAIWYP010000008">
    <property type="protein sequence ID" value="KAH3785724.1"/>
    <property type="molecule type" value="Genomic_DNA"/>
</dbReference>
<evidence type="ECO:0000313" key="2">
    <source>
        <dbReference type="Proteomes" id="UP000828390"/>
    </source>
</evidence>
<organism evidence="1 2">
    <name type="scientific">Dreissena polymorpha</name>
    <name type="common">Zebra mussel</name>
    <name type="synonym">Mytilus polymorpha</name>
    <dbReference type="NCBI Taxonomy" id="45954"/>
    <lineage>
        <taxon>Eukaryota</taxon>
        <taxon>Metazoa</taxon>
        <taxon>Spiralia</taxon>
        <taxon>Lophotrochozoa</taxon>
        <taxon>Mollusca</taxon>
        <taxon>Bivalvia</taxon>
        <taxon>Autobranchia</taxon>
        <taxon>Heteroconchia</taxon>
        <taxon>Euheterodonta</taxon>
        <taxon>Imparidentia</taxon>
        <taxon>Neoheterodontei</taxon>
        <taxon>Myida</taxon>
        <taxon>Dreissenoidea</taxon>
        <taxon>Dreissenidae</taxon>
        <taxon>Dreissena</taxon>
    </lineage>
</organism>
<accession>A0A9D4ERV7</accession>
<reference evidence="1" key="2">
    <citation type="submission" date="2020-11" db="EMBL/GenBank/DDBJ databases">
        <authorList>
            <person name="McCartney M.A."/>
            <person name="Auch B."/>
            <person name="Kono T."/>
            <person name="Mallez S."/>
            <person name="Becker A."/>
            <person name="Gohl D.M."/>
            <person name="Silverstein K.A.T."/>
            <person name="Koren S."/>
            <person name="Bechman K.B."/>
            <person name="Herman A."/>
            <person name="Abrahante J.E."/>
            <person name="Garbe J."/>
        </authorList>
    </citation>
    <scope>NUCLEOTIDE SEQUENCE</scope>
    <source>
        <strain evidence="1">Duluth1</strain>
        <tissue evidence="1">Whole animal</tissue>
    </source>
</reference>
<protein>
    <submittedName>
        <fullName evidence="1">Uncharacterized protein</fullName>
    </submittedName>
</protein>
<reference evidence="1" key="1">
    <citation type="journal article" date="2019" name="bioRxiv">
        <title>The Genome of the Zebra Mussel, Dreissena polymorpha: A Resource for Invasive Species Research.</title>
        <authorList>
            <person name="McCartney M.A."/>
            <person name="Auch B."/>
            <person name="Kono T."/>
            <person name="Mallez S."/>
            <person name="Zhang Y."/>
            <person name="Obille A."/>
            <person name="Becker A."/>
            <person name="Abrahante J.E."/>
            <person name="Garbe J."/>
            <person name="Badalamenti J.P."/>
            <person name="Herman A."/>
            <person name="Mangelson H."/>
            <person name="Liachko I."/>
            <person name="Sullivan S."/>
            <person name="Sone E.D."/>
            <person name="Koren S."/>
            <person name="Silverstein K.A.T."/>
            <person name="Beckman K.B."/>
            <person name="Gohl D.M."/>
        </authorList>
    </citation>
    <scope>NUCLEOTIDE SEQUENCE</scope>
    <source>
        <strain evidence="1">Duluth1</strain>
        <tissue evidence="1">Whole animal</tissue>
    </source>
</reference>
<dbReference type="Proteomes" id="UP000828390">
    <property type="component" value="Unassembled WGS sequence"/>
</dbReference>
<evidence type="ECO:0000313" key="1">
    <source>
        <dbReference type="EMBL" id="KAH3785724.1"/>
    </source>
</evidence>
<name>A0A9D4ERV7_DREPO</name>
<keyword evidence="2" id="KW-1185">Reference proteome</keyword>